<evidence type="ECO:0000256" key="3">
    <source>
        <dbReference type="ARBA" id="ARBA00022527"/>
    </source>
</evidence>
<keyword evidence="4" id="KW-0808">Transferase</keyword>
<evidence type="ECO:0000256" key="11">
    <source>
        <dbReference type="SAM" id="MobiDB-lite"/>
    </source>
</evidence>
<comment type="catalytic activity">
    <reaction evidence="8">
        <text>L-threonyl-[protein] + ATP = O-phospho-L-threonyl-[protein] + ADP + H(+)</text>
        <dbReference type="Rhea" id="RHEA:46608"/>
        <dbReference type="Rhea" id="RHEA-COMP:11060"/>
        <dbReference type="Rhea" id="RHEA-COMP:11605"/>
        <dbReference type="ChEBI" id="CHEBI:15378"/>
        <dbReference type="ChEBI" id="CHEBI:30013"/>
        <dbReference type="ChEBI" id="CHEBI:30616"/>
        <dbReference type="ChEBI" id="CHEBI:61977"/>
        <dbReference type="ChEBI" id="CHEBI:456216"/>
        <dbReference type="EC" id="2.7.11.1"/>
    </reaction>
</comment>
<dbReference type="SMART" id="SM00220">
    <property type="entry name" value="S_TKc"/>
    <property type="match status" value="1"/>
</dbReference>
<dbReference type="InterPro" id="IPR051131">
    <property type="entry name" value="NEK_Ser/Thr_kinase_NIMA"/>
</dbReference>
<evidence type="ECO:0000256" key="7">
    <source>
        <dbReference type="ARBA" id="ARBA00022840"/>
    </source>
</evidence>
<sequence length="662" mass="76195">MESYEKIKEIGKGSYGVVWLVRNFKDRKNYVLKRIDLRKSSDRDKLSAEQEAQLLKSLKHPNIVSYKESFQTGGYLHIVMLFCEGGDLYSKIKEQNGKPIEEIQIVEWFVQITMALQYMHEKCILHRDLKTQNIFLTRNKIIKVGDLGIARVLKSNTDMATTIIGTPYYMSPELFSNKPYNSKSDVWALGCCVYEMTTLKHAFNAKDMSSLVFKITRGKMPEIPSIYSKEFVSLIKSMLNPDPKLRPTANKILRDPFIKKNIFLFLERTKLKQQEQLNKDLKPIEESKEVKNIAPVVQKPQPVRSEFSNFNKIEKEIEPKLLKNELNHQKIAEQNPIIEKKRVQFNSDPVKIVINNNYSDSDEEREPYKLTKPVKLEPEKEIVKIETPTRVQPKIVSIGVPNRSRITSQQLISDIQNKPSSSSIEDSNSAALSARERRRQRLKLSQSDSSSNIAKPPLLKKLPLKSDDFGKNKNIQTPIKPVSKSLNDNESNLKDSLKIIRQNIDKIAPVSESANMYQQQNKLDRDPFFAKKNSSSSSSSISSNEENDPNKYKLRIEKRERKDKKETDNLIDALTLTLKTIVNISDLKDDVIDDFDEEGDILEEVSFNQAKKNDLFDSPKRNNSSSSVRSLNEREPIIMKKEKNSISFMGANHMYKKIKEAE</sequence>
<reference evidence="13" key="1">
    <citation type="submission" date="2021-02" db="EMBL/GenBank/DDBJ databases">
        <authorList>
            <person name="Nowell W R."/>
        </authorList>
    </citation>
    <scope>NUCLEOTIDE SEQUENCE</scope>
    <source>
        <strain evidence="13">Ploen Becks lab</strain>
    </source>
</reference>
<feature type="compositionally biased region" description="Basic and acidic residues" evidence="11">
    <location>
        <begin position="548"/>
        <end position="564"/>
    </location>
</feature>
<dbReference type="SUPFAM" id="SSF56112">
    <property type="entry name" value="Protein kinase-like (PK-like)"/>
    <property type="match status" value="1"/>
</dbReference>
<feature type="region of interest" description="Disordered" evidence="11">
    <location>
        <begin position="414"/>
        <end position="490"/>
    </location>
</feature>
<dbReference type="EC" id="2.7.11.1" evidence="2"/>
<feature type="region of interest" description="Disordered" evidence="11">
    <location>
        <begin position="528"/>
        <end position="564"/>
    </location>
</feature>
<dbReference type="AlphaFoldDB" id="A0A814D9M8"/>
<evidence type="ECO:0000313" key="14">
    <source>
        <dbReference type="Proteomes" id="UP000663879"/>
    </source>
</evidence>
<dbReference type="PROSITE" id="PS00108">
    <property type="entry name" value="PROTEIN_KINASE_ST"/>
    <property type="match status" value="1"/>
</dbReference>
<keyword evidence="6" id="KW-0418">Kinase</keyword>
<evidence type="ECO:0000256" key="8">
    <source>
        <dbReference type="ARBA" id="ARBA00047899"/>
    </source>
</evidence>
<organism evidence="13 14">
    <name type="scientific">Brachionus calyciflorus</name>
    <dbReference type="NCBI Taxonomy" id="104777"/>
    <lineage>
        <taxon>Eukaryota</taxon>
        <taxon>Metazoa</taxon>
        <taxon>Spiralia</taxon>
        <taxon>Gnathifera</taxon>
        <taxon>Rotifera</taxon>
        <taxon>Eurotatoria</taxon>
        <taxon>Monogononta</taxon>
        <taxon>Pseudotrocha</taxon>
        <taxon>Ploima</taxon>
        <taxon>Brachionidae</taxon>
        <taxon>Brachionus</taxon>
    </lineage>
</organism>
<dbReference type="Gene3D" id="3.30.200.20">
    <property type="entry name" value="Phosphorylase Kinase, domain 1"/>
    <property type="match status" value="1"/>
</dbReference>
<dbReference type="InterPro" id="IPR008271">
    <property type="entry name" value="Ser/Thr_kinase_AS"/>
</dbReference>
<evidence type="ECO:0000256" key="10">
    <source>
        <dbReference type="PROSITE-ProRule" id="PRU10141"/>
    </source>
</evidence>
<dbReference type="Pfam" id="PF00069">
    <property type="entry name" value="Pkinase"/>
    <property type="match status" value="1"/>
</dbReference>
<keyword evidence="7 10" id="KW-0067">ATP-binding</keyword>
<dbReference type="EMBL" id="CAJNOC010002811">
    <property type="protein sequence ID" value="CAF0952709.1"/>
    <property type="molecule type" value="Genomic_DNA"/>
</dbReference>
<evidence type="ECO:0000256" key="2">
    <source>
        <dbReference type="ARBA" id="ARBA00012513"/>
    </source>
</evidence>
<evidence type="ECO:0000256" key="6">
    <source>
        <dbReference type="ARBA" id="ARBA00022777"/>
    </source>
</evidence>
<dbReference type="InterPro" id="IPR011009">
    <property type="entry name" value="Kinase-like_dom_sf"/>
</dbReference>
<dbReference type="Gene3D" id="1.10.510.10">
    <property type="entry name" value="Transferase(Phosphotransferase) domain 1"/>
    <property type="match status" value="1"/>
</dbReference>
<keyword evidence="14" id="KW-1185">Reference proteome</keyword>
<evidence type="ECO:0000256" key="4">
    <source>
        <dbReference type="ARBA" id="ARBA00022679"/>
    </source>
</evidence>
<dbReference type="PANTHER" id="PTHR44899">
    <property type="entry name" value="CAMK FAMILY PROTEIN KINASE"/>
    <property type="match status" value="1"/>
</dbReference>
<comment type="caution">
    <text evidence="13">The sequence shown here is derived from an EMBL/GenBank/DDBJ whole genome shotgun (WGS) entry which is preliminary data.</text>
</comment>
<protein>
    <recommendedName>
        <fullName evidence="2">non-specific serine/threonine protein kinase</fullName>
        <ecNumber evidence="2">2.7.11.1</ecNumber>
    </recommendedName>
</protein>
<keyword evidence="5 10" id="KW-0547">Nucleotide-binding</keyword>
<dbReference type="OrthoDB" id="248923at2759"/>
<evidence type="ECO:0000259" key="12">
    <source>
        <dbReference type="PROSITE" id="PS50011"/>
    </source>
</evidence>
<feature type="compositionally biased region" description="Polar residues" evidence="11">
    <location>
        <begin position="443"/>
        <end position="453"/>
    </location>
</feature>
<evidence type="ECO:0000256" key="1">
    <source>
        <dbReference type="ARBA" id="ARBA00010886"/>
    </source>
</evidence>
<dbReference type="PROSITE" id="PS00107">
    <property type="entry name" value="PROTEIN_KINASE_ATP"/>
    <property type="match status" value="1"/>
</dbReference>
<proteinExistence type="inferred from homology"/>
<comment type="similarity">
    <text evidence="1">Belongs to the protein kinase superfamily. NEK Ser/Thr protein kinase family. NIMA subfamily.</text>
</comment>
<accession>A0A814D9M8</accession>
<dbReference type="PROSITE" id="PS50011">
    <property type="entry name" value="PROTEIN_KINASE_DOM"/>
    <property type="match status" value="1"/>
</dbReference>
<dbReference type="InterPro" id="IPR017441">
    <property type="entry name" value="Protein_kinase_ATP_BS"/>
</dbReference>
<dbReference type="Proteomes" id="UP000663879">
    <property type="component" value="Unassembled WGS sequence"/>
</dbReference>
<evidence type="ECO:0000256" key="9">
    <source>
        <dbReference type="ARBA" id="ARBA00048679"/>
    </source>
</evidence>
<gene>
    <name evidence="13" type="ORF">OXX778_LOCUS14031</name>
</gene>
<feature type="domain" description="Protein kinase" evidence="12">
    <location>
        <begin position="4"/>
        <end position="258"/>
    </location>
</feature>
<evidence type="ECO:0000256" key="5">
    <source>
        <dbReference type="ARBA" id="ARBA00022741"/>
    </source>
</evidence>
<comment type="catalytic activity">
    <reaction evidence="9">
        <text>L-seryl-[protein] + ATP = O-phospho-L-seryl-[protein] + ADP + H(+)</text>
        <dbReference type="Rhea" id="RHEA:17989"/>
        <dbReference type="Rhea" id="RHEA-COMP:9863"/>
        <dbReference type="Rhea" id="RHEA-COMP:11604"/>
        <dbReference type="ChEBI" id="CHEBI:15378"/>
        <dbReference type="ChEBI" id="CHEBI:29999"/>
        <dbReference type="ChEBI" id="CHEBI:30616"/>
        <dbReference type="ChEBI" id="CHEBI:83421"/>
        <dbReference type="ChEBI" id="CHEBI:456216"/>
        <dbReference type="EC" id="2.7.11.1"/>
    </reaction>
</comment>
<name>A0A814D9M8_9BILA</name>
<dbReference type="PANTHER" id="PTHR44899:SF7">
    <property type="entry name" value="NIMA-RELATED KINASE"/>
    <property type="match status" value="1"/>
</dbReference>
<dbReference type="InterPro" id="IPR000719">
    <property type="entry name" value="Prot_kinase_dom"/>
</dbReference>
<dbReference type="GO" id="GO:0004674">
    <property type="term" value="F:protein serine/threonine kinase activity"/>
    <property type="evidence" value="ECO:0007669"/>
    <property type="project" value="UniProtKB-KW"/>
</dbReference>
<dbReference type="FunFam" id="1.10.510.10:FF:000219">
    <property type="entry name" value="Putative serine/threonine-protein kinase Nek4"/>
    <property type="match status" value="1"/>
</dbReference>
<evidence type="ECO:0000313" key="13">
    <source>
        <dbReference type="EMBL" id="CAF0952709.1"/>
    </source>
</evidence>
<feature type="compositionally biased region" description="Low complexity" evidence="11">
    <location>
        <begin position="534"/>
        <end position="543"/>
    </location>
</feature>
<dbReference type="GO" id="GO:0005524">
    <property type="term" value="F:ATP binding"/>
    <property type="evidence" value="ECO:0007669"/>
    <property type="project" value="UniProtKB-UniRule"/>
</dbReference>
<feature type="binding site" evidence="10">
    <location>
        <position position="33"/>
    </location>
    <ligand>
        <name>ATP</name>
        <dbReference type="ChEBI" id="CHEBI:30616"/>
    </ligand>
</feature>
<keyword evidence="3" id="KW-0723">Serine/threonine-protein kinase</keyword>
<feature type="non-terminal residue" evidence="13">
    <location>
        <position position="1"/>
    </location>
</feature>
<feature type="compositionally biased region" description="Low complexity" evidence="11">
    <location>
        <begin position="420"/>
        <end position="433"/>
    </location>
</feature>
<dbReference type="FunFam" id="3.30.200.20:FF:000631">
    <property type="entry name" value="Serine/threonine-protein kinase NEK"/>
    <property type="match status" value="1"/>
</dbReference>